<dbReference type="RefSeq" id="WP_090309955.1">
    <property type="nucleotide sequence ID" value="NZ_FNRK01000043.1"/>
</dbReference>
<reference evidence="2 3" key="1">
    <citation type="submission" date="2016-10" db="EMBL/GenBank/DDBJ databases">
        <authorList>
            <person name="de Groot N.N."/>
        </authorList>
    </citation>
    <scope>NUCLEOTIDE SEQUENCE [LARGE SCALE GENOMIC DNA]</scope>
    <source>
        <strain evidence="2 3">SR12</strain>
    </source>
</reference>
<dbReference type="STRING" id="81409.SAMN04515656_1438"/>
<dbReference type="OrthoDB" id="9785474at2"/>
<gene>
    <name evidence="2" type="ORF">SAMN04515656_1438</name>
</gene>
<dbReference type="PANTHER" id="PTHR39966">
    <property type="entry name" value="BLL2471 PROTEIN-RELATED"/>
    <property type="match status" value="1"/>
</dbReference>
<dbReference type="Proteomes" id="UP000199394">
    <property type="component" value="Unassembled WGS sequence"/>
</dbReference>
<dbReference type="PANTHER" id="PTHR39966:SF1">
    <property type="entry name" value="HEMERYTHRIN-LIKE DOMAIN-CONTAINING PROTEIN"/>
    <property type="match status" value="1"/>
</dbReference>
<name>A0A1H4EHZ9_9FIRM</name>
<proteinExistence type="predicted"/>
<evidence type="ECO:0000313" key="3">
    <source>
        <dbReference type="Proteomes" id="UP000199394"/>
    </source>
</evidence>
<dbReference type="GO" id="GO:0005886">
    <property type="term" value="C:plasma membrane"/>
    <property type="evidence" value="ECO:0007669"/>
    <property type="project" value="TreeGrafter"/>
</dbReference>
<protein>
    <submittedName>
        <fullName evidence="2">Hemerythrin-like domain-containing protein</fullName>
    </submittedName>
</protein>
<dbReference type="InterPro" id="IPR012312">
    <property type="entry name" value="Hemerythrin-like"/>
</dbReference>
<dbReference type="Pfam" id="PF01814">
    <property type="entry name" value="Hemerythrin"/>
    <property type="match status" value="1"/>
</dbReference>
<keyword evidence="3" id="KW-1185">Reference proteome</keyword>
<dbReference type="EMBL" id="FNRK01000043">
    <property type="protein sequence ID" value="SEA84704.1"/>
    <property type="molecule type" value="Genomic_DNA"/>
</dbReference>
<dbReference type="Gene3D" id="1.20.120.520">
    <property type="entry name" value="nmb1532 protein domain like"/>
    <property type="match status" value="1"/>
</dbReference>
<evidence type="ECO:0000313" key="2">
    <source>
        <dbReference type="EMBL" id="SEA84704.1"/>
    </source>
</evidence>
<feature type="domain" description="Hemerythrin-like" evidence="1">
    <location>
        <begin position="5"/>
        <end position="134"/>
    </location>
</feature>
<organism evidence="2 3">
    <name type="scientific">Eubacterium aggregans</name>
    <dbReference type="NCBI Taxonomy" id="81409"/>
    <lineage>
        <taxon>Bacteria</taxon>
        <taxon>Bacillati</taxon>
        <taxon>Bacillota</taxon>
        <taxon>Clostridia</taxon>
        <taxon>Eubacteriales</taxon>
        <taxon>Eubacteriaceae</taxon>
        <taxon>Eubacterium</taxon>
    </lineage>
</organism>
<dbReference type="AlphaFoldDB" id="A0A1H4EHZ9"/>
<evidence type="ECO:0000259" key="1">
    <source>
        <dbReference type="Pfam" id="PF01814"/>
    </source>
</evidence>
<sequence>MGKATQDLRKEHEAILYVLQILDKMMESDSLGAENMLRYYGEVVYFLKIFADKCHHGKEENYLFKELVNKGISNEGGPVGVMLQEHAQGRDYIAQMSKSVDDQNISGFNNAAVQYRDLLRRHIDKENNVLFMMADNVIDEQAQSVLFEQFEQYEETVIGHGIHEKLHAMIDTWAEAFDVE</sequence>
<accession>A0A1H4EHZ9</accession>